<evidence type="ECO:0000256" key="1">
    <source>
        <dbReference type="ARBA" id="ARBA00004141"/>
    </source>
</evidence>
<feature type="transmembrane region" description="Helical" evidence="5">
    <location>
        <begin position="96"/>
        <end position="119"/>
    </location>
</feature>
<evidence type="ECO:0000256" key="4">
    <source>
        <dbReference type="ARBA" id="ARBA00023136"/>
    </source>
</evidence>
<organism evidence="7 8">
    <name type="scientific">Holothuria leucospilota</name>
    <name type="common">Black long sea cucumber</name>
    <name type="synonym">Mertensiothuria leucospilota</name>
    <dbReference type="NCBI Taxonomy" id="206669"/>
    <lineage>
        <taxon>Eukaryota</taxon>
        <taxon>Metazoa</taxon>
        <taxon>Echinodermata</taxon>
        <taxon>Eleutherozoa</taxon>
        <taxon>Echinozoa</taxon>
        <taxon>Holothuroidea</taxon>
        <taxon>Aspidochirotacea</taxon>
        <taxon>Aspidochirotida</taxon>
        <taxon>Holothuriidae</taxon>
        <taxon>Holothuria</taxon>
    </lineage>
</organism>
<dbReference type="PROSITE" id="PS50261">
    <property type="entry name" value="G_PROTEIN_RECEP_F2_4"/>
    <property type="match status" value="1"/>
</dbReference>
<name>A0A9Q1CLX0_HOLLE</name>
<evidence type="ECO:0000256" key="5">
    <source>
        <dbReference type="SAM" id="Phobius"/>
    </source>
</evidence>
<keyword evidence="8" id="KW-1185">Reference proteome</keyword>
<dbReference type="OrthoDB" id="10037534at2759"/>
<sequence>MSIYLCFPSCFVNAPYPVIGGVAVPIGIIIIANIVLYVLVICRLSNRVSTSARSARREKKERRKRLQNAVSIMLLMGLTWGFTYFCFIPAGQIYSFAIQLLFSGLNSMQGYLIFMFYCMRNPEFRKRWRHLCFCLCPVTFPLQNSLSSRFFSTVSKDKTASQNKKFRGTSVPVSSVEHRRQNAFLSGENESHA</sequence>
<dbReference type="PANTHER" id="PTHR45692:SF1">
    <property type="entry name" value="G-PROTEIN COUPLED RECEPTORS FAMILY 2 PROFILE 2 DOMAIN-CONTAINING PROTEIN"/>
    <property type="match status" value="1"/>
</dbReference>
<dbReference type="Pfam" id="PF00002">
    <property type="entry name" value="7tm_2"/>
    <property type="match status" value="1"/>
</dbReference>
<dbReference type="PANTHER" id="PTHR45692">
    <property type="entry name" value="G_PROTEIN_RECEP_F2_4 DOMAIN-CONTAINING PROTEIN"/>
    <property type="match status" value="1"/>
</dbReference>
<reference evidence="7" key="1">
    <citation type="submission" date="2021-10" db="EMBL/GenBank/DDBJ databases">
        <title>Tropical sea cucumber genome reveals ecological adaptation and Cuvierian tubules defense mechanism.</title>
        <authorList>
            <person name="Chen T."/>
        </authorList>
    </citation>
    <scope>NUCLEOTIDE SEQUENCE</scope>
    <source>
        <strain evidence="7">Nanhai2018</strain>
        <tissue evidence="7">Muscle</tissue>
    </source>
</reference>
<comment type="caution">
    <text evidence="7">The sequence shown here is derived from an EMBL/GenBank/DDBJ whole genome shotgun (WGS) entry which is preliminary data.</text>
</comment>
<dbReference type="Gene3D" id="1.20.1070.10">
    <property type="entry name" value="Rhodopsin 7-helix transmembrane proteins"/>
    <property type="match status" value="1"/>
</dbReference>
<dbReference type="GO" id="GO:0004930">
    <property type="term" value="F:G protein-coupled receptor activity"/>
    <property type="evidence" value="ECO:0007669"/>
    <property type="project" value="InterPro"/>
</dbReference>
<dbReference type="EMBL" id="JAIZAY010000002">
    <property type="protein sequence ID" value="KAJ8046929.1"/>
    <property type="molecule type" value="Genomic_DNA"/>
</dbReference>
<dbReference type="GO" id="GO:0007166">
    <property type="term" value="P:cell surface receptor signaling pathway"/>
    <property type="evidence" value="ECO:0007669"/>
    <property type="project" value="InterPro"/>
</dbReference>
<keyword evidence="2 5" id="KW-0812">Transmembrane</keyword>
<evidence type="ECO:0000313" key="8">
    <source>
        <dbReference type="Proteomes" id="UP001152320"/>
    </source>
</evidence>
<dbReference type="GO" id="GO:0016020">
    <property type="term" value="C:membrane"/>
    <property type="evidence" value="ECO:0007669"/>
    <property type="project" value="UniProtKB-SubCell"/>
</dbReference>
<accession>A0A9Q1CLX0</accession>
<proteinExistence type="predicted"/>
<feature type="transmembrane region" description="Helical" evidence="5">
    <location>
        <begin position="66"/>
        <end position="90"/>
    </location>
</feature>
<feature type="domain" description="G-protein coupled receptors family 2 profile 2" evidence="6">
    <location>
        <begin position="1"/>
        <end position="121"/>
    </location>
</feature>
<protein>
    <submittedName>
        <fullName evidence="7">Adhesion G-protein coupled receptor G6</fullName>
    </submittedName>
</protein>
<keyword evidence="3 5" id="KW-1133">Transmembrane helix</keyword>
<keyword evidence="7" id="KW-0675">Receptor</keyword>
<dbReference type="InterPro" id="IPR000832">
    <property type="entry name" value="GPCR_2_secretin-like"/>
</dbReference>
<dbReference type="SUPFAM" id="SSF81321">
    <property type="entry name" value="Family A G protein-coupled receptor-like"/>
    <property type="match status" value="1"/>
</dbReference>
<dbReference type="Proteomes" id="UP001152320">
    <property type="component" value="Chromosome 2"/>
</dbReference>
<keyword evidence="4 5" id="KW-0472">Membrane</keyword>
<evidence type="ECO:0000256" key="3">
    <source>
        <dbReference type="ARBA" id="ARBA00022989"/>
    </source>
</evidence>
<feature type="transmembrane region" description="Helical" evidence="5">
    <location>
        <begin position="22"/>
        <end position="45"/>
    </location>
</feature>
<dbReference type="AlphaFoldDB" id="A0A9Q1CLX0"/>
<dbReference type="InterPro" id="IPR017981">
    <property type="entry name" value="GPCR_2-like_7TM"/>
</dbReference>
<evidence type="ECO:0000313" key="7">
    <source>
        <dbReference type="EMBL" id="KAJ8046929.1"/>
    </source>
</evidence>
<comment type="subcellular location">
    <subcellularLocation>
        <location evidence="1">Membrane</location>
        <topology evidence="1">Multi-pass membrane protein</topology>
    </subcellularLocation>
</comment>
<gene>
    <name evidence="7" type="ORF">HOLleu_05773</name>
</gene>
<evidence type="ECO:0000256" key="2">
    <source>
        <dbReference type="ARBA" id="ARBA00022692"/>
    </source>
</evidence>
<evidence type="ECO:0000259" key="6">
    <source>
        <dbReference type="PROSITE" id="PS50261"/>
    </source>
</evidence>